<dbReference type="GO" id="GO:0048013">
    <property type="term" value="P:ephrin receptor signaling pathway"/>
    <property type="evidence" value="ECO:0007669"/>
    <property type="project" value="TreeGrafter"/>
</dbReference>
<protein>
    <recommendedName>
        <fullName evidence="9">Ephrin RBD domain-containing protein</fullName>
    </recommendedName>
</protein>
<feature type="chain" id="PRO_5035595105" description="Ephrin RBD domain-containing protein" evidence="8">
    <location>
        <begin position="16"/>
        <end position="243"/>
    </location>
</feature>
<dbReference type="Proteomes" id="UP000783686">
    <property type="component" value="Unassembled WGS sequence"/>
</dbReference>
<dbReference type="GO" id="GO:0007411">
    <property type="term" value="P:axon guidance"/>
    <property type="evidence" value="ECO:0007669"/>
    <property type="project" value="TreeGrafter"/>
</dbReference>
<evidence type="ECO:0000256" key="2">
    <source>
        <dbReference type="ARBA" id="ARBA00022729"/>
    </source>
</evidence>
<evidence type="ECO:0000313" key="10">
    <source>
        <dbReference type="EMBL" id="CAD5218790.1"/>
    </source>
</evidence>
<name>A0A811KTK9_9BILA</name>
<dbReference type="CDD" id="cd02675">
    <property type="entry name" value="Ephrin_ectodomain"/>
    <property type="match status" value="1"/>
</dbReference>
<evidence type="ECO:0000256" key="8">
    <source>
        <dbReference type="SAM" id="SignalP"/>
    </source>
</evidence>
<accession>A0A811KTK9</accession>
<evidence type="ECO:0000259" key="9">
    <source>
        <dbReference type="PROSITE" id="PS51551"/>
    </source>
</evidence>
<dbReference type="InterPro" id="IPR001799">
    <property type="entry name" value="Ephrin_RBD"/>
</dbReference>
<comment type="caution">
    <text evidence="10">The sequence shown here is derived from an EMBL/GenBank/DDBJ whole genome shotgun (WGS) entry which is preliminary data.</text>
</comment>
<dbReference type="PANTHER" id="PTHR11304:SF29">
    <property type="entry name" value="EPHRIN"/>
    <property type="match status" value="1"/>
</dbReference>
<evidence type="ECO:0000313" key="11">
    <source>
        <dbReference type="Proteomes" id="UP000614601"/>
    </source>
</evidence>
<evidence type="ECO:0000256" key="4">
    <source>
        <dbReference type="ARBA" id="ARBA00023157"/>
    </source>
</evidence>
<reference evidence="10" key="1">
    <citation type="submission" date="2020-09" db="EMBL/GenBank/DDBJ databases">
        <authorList>
            <person name="Kikuchi T."/>
        </authorList>
    </citation>
    <scope>NUCLEOTIDE SEQUENCE</scope>
    <source>
        <strain evidence="10">SH1</strain>
    </source>
</reference>
<dbReference type="GO" id="GO:0046875">
    <property type="term" value="F:ephrin receptor binding"/>
    <property type="evidence" value="ECO:0007669"/>
    <property type="project" value="TreeGrafter"/>
</dbReference>
<sequence>MWKGVLLLLTQLCCAKRIPDIYWNSSSPIFDISNTDHVNTVHLLDRVTIICPHPASPDHYEYSKLYVVSRNEYDVCELRNPRLLGSCATPDQQSSISVVFRDFSPIPGALEFQSGHSYYVIGRRFPLISFDVYLQRHPTAPAKASIARWGGLCSTKNMKLKFDVQEPDVSPKNTEPLTRARDLSLNGPFSETTPMPFKTSSISYVIHTVEPETIASMHTSSTTSLTSSPLAIVLLLLGITGLL</sequence>
<evidence type="ECO:0000256" key="5">
    <source>
        <dbReference type="ARBA" id="ARBA00023180"/>
    </source>
</evidence>
<evidence type="ECO:0000256" key="1">
    <source>
        <dbReference type="ARBA" id="ARBA00004370"/>
    </source>
</evidence>
<dbReference type="Proteomes" id="UP000614601">
    <property type="component" value="Unassembled WGS sequence"/>
</dbReference>
<evidence type="ECO:0000256" key="3">
    <source>
        <dbReference type="ARBA" id="ARBA00023136"/>
    </source>
</evidence>
<proteinExistence type="inferred from homology"/>
<dbReference type="Gene3D" id="2.60.40.420">
    <property type="entry name" value="Cupredoxins - blue copper proteins"/>
    <property type="match status" value="1"/>
</dbReference>
<keyword evidence="11" id="KW-1185">Reference proteome</keyword>
<dbReference type="PROSITE" id="PS51551">
    <property type="entry name" value="EPHRIN_RBD_2"/>
    <property type="match status" value="1"/>
</dbReference>
<gene>
    <name evidence="10" type="ORF">BOKJ2_LOCUS8000</name>
</gene>
<dbReference type="GO" id="GO:0005886">
    <property type="term" value="C:plasma membrane"/>
    <property type="evidence" value="ECO:0007669"/>
    <property type="project" value="TreeGrafter"/>
</dbReference>
<evidence type="ECO:0000256" key="6">
    <source>
        <dbReference type="PROSITE-ProRule" id="PRU00884"/>
    </source>
</evidence>
<keyword evidence="5" id="KW-0325">Glycoprotein</keyword>
<comment type="caution">
    <text evidence="6">Lacks conserved residue(s) required for the propagation of feature annotation.</text>
</comment>
<dbReference type="PRINTS" id="PR01347">
    <property type="entry name" value="EPHRIN"/>
</dbReference>
<dbReference type="InterPro" id="IPR031328">
    <property type="entry name" value="Ephrin"/>
</dbReference>
<evidence type="ECO:0000256" key="7">
    <source>
        <dbReference type="RuleBase" id="RU004375"/>
    </source>
</evidence>
<keyword evidence="3 7" id="KW-0472">Membrane</keyword>
<comment type="subcellular location">
    <subcellularLocation>
        <location evidence="1">Membrane</location>
    </subcellularLocation>
</comment>
<dbReference type="OrthoDB" id="6250301at2759"/>
<dbReference type="Pfam" id="PF00812">
    <property type="entry name" value="Ephrin"/>
    <property type="match status" value="1"/>
</dbReference>
<dbReference type="AlphaFoldDB" id="A0A811KTK9"/>
<dbReference type="InterPro" id="IPR008972">
    <property type="entry name" value="Cupredoxin"/>
</dbReference>
<organism evidence="10 11">
    <name type="scientific">Bursaphelenchus okinawaensis</name>
    <dbReference type="NCBI Taxonomy" id="465554"/>
    <lineage>
        <taxon>Eukaryota</taxon>
        <taxon>Metazoa</taxon>
        <taxon>Ecdysozoa</taxon>
        <taxon>Nematoda</taxon>
        <taxon>Chromadorea</taxon>
        <taxon>Rhabditida</taxon>
        <taxon>Tylenchina</taxon>
        <taxon>Tylenchomorpha</taxon>
        <taxon>Aphelenchoidea</taxon>
        <taxon>Aphelenchoididae</taxon>
        <taxon>Bursaphelenchus</taxon>
    </lineage>
</organism>
<dbReference type="PANTHER" id="PTHR11304">
    <property type="entry name" value="EPHRIN"/>
    <property type="match status" value="1"/>
</dbReference>
<keyword evidence="2 8" id="KW-0732">Signal</keyword>
<dbReference type="SUPFAM" id="SSF49503">
    <property type="entry name" value="Cupredoxins"/>
    <property type="match status" value="1"/>
</dbReference>
<feature type="signal peptide" evidence="8">
    <location>
        <begin position="1"/>
        <end position="15"/>
    </location>
</feature>
<keyword evidence="4" id="KW-1015">Disulfide bond</keyword>
<comment type="similarity">
    <text evidence="6 7">Belongs to the ephrin family.</text>
</comment>
<dbReference type="EMBL" id="CAJFCW020000004">
    <property type="protein sequence ID" value="CAG9111726.1"/>
    <property type="molecule type" value="Genomic_DNA"/>
</dbReference>
<dbReference type="EMBL" id="CAJFDH010000004">
    <property type="protein sequence ID" value="CAD5218790.1"/>
    <property type="molecule type" value="Genomic_DNA"/>
</dbReference>
<feature type="domain" description="Ephrin RBD" evidence="9">
    <location>
        <begin position="16"/>
        <end position="164"/>
    </location>
</feature>